<reference evidence="3" key="1">
    <citation type="submission" date="2016-10" db="EMBL/GenBank/DDBJ databases">
        <authorList>
            <person name="Varghese N."/>
            <person name="Submissions S."/>
        </authorList>
    </citation>
    <scope>NUCLEOTIDE SEQUENCE [LARGE SCALE GENOMIC DNA]</scope>
    <source>
        <strain evidence="3">DSM 22002</strain>
    </source>
</reference>
<feature type="chain" id="PRO_5039165820" description="Lipoprotein" evidence="1">
    <location>
        <begin position="22"/>
        <end position="154"/>
    </location>
</feature>
<proteinExistence type="predicted"/>
<dbReference type="AlphaFoldDB" id="A0A1G8F8M5"/>
<feature type="signal peptide" evidence="1">
    <location>
        <begin position="1"/>
        <end position="21"/>
    </location>
</feature>
<evidence type="ECO:0000256" key="1">
    <source>
        <dbReference type="SAM" id="SignalP"/>
    </source>
</evidence>
<evidence type="ECO:0008006" key="4">
    <source>
        <dbReference type="Google" id="ProtNLM"/>
    </source>
</evidence>
<accession>A0A1G8F8M5</accession>
<organism evidence="2 3">
    <name type="scientific">Agrococcus jejuensis</name>
    <dbReference type="NCBI Taxonomy" id="399736"/>
    <lineage>
        <taxon>Bacteria</taxon>
        <taxon>Bacillati</taxon>
        <taxon>Actinomycetota</taxon>
        <taxon>Actinomycetes</taxon>
        <taxon>Micrococcales</taxon>
        <taxon>Microbacteriaceae</taxon>
        <taxon>Agrococcus</taxon>
    </lineage>
</organism>
<name>A0A1G8F8M5_9MICO</name>
<dbReference type="OrthoDB" id="5120737at2"/>
<evidence type="ECO:0000313" key="3">
    <source>
        <dbReference type="Proteomes" id="UP000198822"/>
    </source>
</evidence>
<dbReference type="Proteomes" id="UP000198822">
    <property type="component" value="Chromosome I"/>
</dbReference>
<sequence length="154" mass="15546">MACSIRLIVVAPLAAAALALGGCVVTPDVIEPDVPCGAVAVHPLPACTQMPMLAAESATYAQTQALPDFDSATYLVTDDAALAELDALLSSRVRGDVTILGDCDGGRTTELVVESATLGTVTVLVDTCTGDPLADDVDDPVSGWHDAGVGTPVP</sequence>
<dbReference type="RefSeq" id="WP_092505260.1">
    <property type="nucleotide sequence ID" value="NZ_LT629695.1"/>
</dbReference>
<dbReference type="EMBL" id="LT629695">
    <property type="protein sequence ID" value="SDH78506.1"/>
    <property type="molecule type" value="Genomic_DNA"/>
</dbReference>
<dbReference type="PROSITE" id="PS51257">
    <property type="entry name" value="PROKAR_LIPOPROTEIN"/>
    <property type="match status" value="1"/>
</dbReference>
<evidence type="ECO:0000313" key="2">
    <source>
        <dbReference type="EMBL" id="SDH78506.1"/>
    </source>
</evidence>
<keyword evidence="1" id="KW-0732">Signal</keyword>
<keyword evidence="3" id="KW-1185">Reference proteome</keyword>
<gene>
    <name evidence="2" type="ORF">SAMN04489720_2380</name>
</gene>
<protein>
    <recommendedName>
        <fullName evidence="4">Lipoprotein</fullName>
    </recommendedName>
</protein>